<accession>A0A812HBP7</accession>
<reference evidence="2" key="1">
    <citation type="submission" date="2021-02" db="EMBL/GenBank/DDBJ databases">
        <authorList>
            <person name="Dougan E. K."/>
            <person name="Rhodes N."/>
            <person name="Thang M."/>
            <person name="Chan C."/>
        </authorList>
    </citation>
    <scope>NUCLEOTIDE SEQUENCE</scope>
</reference>
<evidence type="ECO:0000313" key="3">
    <source>
        <dbReference type="Proteomes" id="UP000604046"/>
    </source>
</evidence>
<feature type="region of interest" description="Disordered" evidence="1">
    <location>
        <begin position="59"/>
        <end position="106"/>
    </location>
</feature>
<comment type="caution">
    <text evidence="2">The sequence shown here is derived from an EMBL/GenBank/DDBJ whole genome shotgun (WGS) entry which is preliminary data.</text>
</comment>
<evidence type="ECO:0000256" key="1">
    <source>
        <dbReference type="SAM" id="MobiDB-lite"/>
    </source>
</evidence>
<proteinExistence type="predicted"/>
<dbReference type="EMBL" id="CAJNDS010000076">
    <property type="protein sequence ID" value="CAE6945748.1"/>
    <property type="molecule type" value="Genomic_DNA"/>
</dbReference>
<dbReference type="Proteomes" id="UP000604046">
    <property type="component" value="Unassembled WGS sequence"/>
</dbReference>
<evidence type="ECO:0000313" key="2">
    <source>
        <dbReference type="EMBL" id="CAE6945748.1"/>
    </source>
</evidence>
<dbReference type="AlphaFoldDB" id="A0A812HBP7"/>
<name>A0A812HBP7_9DINO</name>
<gene>
    <name evidence="2" type="ORF">SNAT2548_LOCUS1383</name>
</gene>
<organism evidence="2 3">
    <name type="scientific">Symbiodinium natans</name>
    <dbReference type="NCBI Taxonomy" id="878477"/>
    <lineage>
        <taxon>Eukaryota</taxon>
        <taxon>Sar</taxon>
        <taxon>Alveolata</taxon>
        <taxon>Dinophyceae</taxon>
        <taxon>Suessiales</taxon>
        <taxon>Symbiodiniaceae</taxon>
        <taxon>Symbiodinium</taxon>
    </lineage>
</organism>
<sequence length="106" mass="10851">MGQMPLSVARGELDLEQAGGAQAGERAVAVSGVTRDARVVRGVPSSNERDVGKWVRGCQNKGGWEVGDSDSRRAAGSVVSGSQKKHGNGVPTPPPPAKSVCKLGDS</sequence>
<keyword evidence="3" id="KW-1185">Reference proteome</keyword>
<protein>
    <submittedName>
        <fullName evidence="2">Uncharacterized protein</fullName>
    </submittedName>
</protein>